<evidence type="ECO:0000259" key="7">
    <source>
        <dbReference type="PROSITE" id="PS50102"/>
    </source>
</evidence>
<dbReference type="InterPro" id="IPR051945">
    <property type="entry name" value="RRM_MRD1_RNA_proc_ribogen"/>
</dbReference>
<dbReference type="FunFam" id="3.30.70.330:FF:000182">
    <property type="entry name" value="RNA-binding motif protein 28"/>
    <property type="match status" value="1"/>
</dbReference>
<feature type="compositionally biased region" description="Polar residues" evidence="6">
    <location>
        <begin position="140"/>
        <end position="152"/>
    </location>
</feature>
<dbReference type="GO" id="GO:0005730">
    <property type="term" value="C:nucleolus"/>
    <property type="evidence" value="ECO:0007669"/>
    <property type="project" value="TreeGrafter"/>
</dbReference>
<dbReference type="AlphaFoldDB" id="A0A183IEX6"/>
<evidence type="ECO:0000256" key="1">
    <source>
        <dbReference type="ARBA" id="ARBA00004123"/>
    </source>
</evidence>
<dbReference type="CDD" id="cd12416">
    <property type="entry name" value="RRM4_RBM28_like"/>
    <property type="match status" value="1"/>
</dbReference>
<keyword evidence="9" id="KW-1185">Reference proteome</keyword>
<feature type="domain" description="RRM" evidence="7">
    <location>
        <begin position="1"/>
        <end position="69"/>
    </location>
</feature>
<feature type="compositionally biased region" description="Basic and acidic residues" evidence="6">
    <location>
        <begin position="176"/>
        <end position="189"/>
    </location>
</feature>
<dbReference type="GO" id="GO:0003729">
    <property type="term" value="F:mRNA binding"/>
    <property type="evidence" value="ECO:0007669"/>
    <property type="project" value="TreeGrafter"/>
</dbReference>
<evidence type="ECO:0000256" key="6">
    <source>
        <dbReference type="SAM" id="MobiDB-lite"/>
    </source>
</evidence>
<evidence type="ECO:0000256" key="3">
    <source>
        <dbReference type="ARBA" id="ARBA00022884"/>
    </source>
</evidence>
<feature type="region of interest" description="Disordered" evidence="6">
    <location>
        <begin position="84"/>
        <end position="189"/>
    </location>
</feature>
<feature type="domain" description="RRM" evidence="7">
    <location>
        <begin position="191"/>
        <end position="274"/>
    </location>
</feature>
<proteinExistence type="predicted"/>
<dbReference type="EMBL" id="UZAM01007113">
    <property type="protein sequence ID" value="VDO96763.1"/>
    <property type="molecule type" value="Genomic_DNA"/>
</dbReference>
<dbReference type="Proteomes" id="UP000270296">
    <property type="component" value="Unassembled WGS sequence"/>
</dbReference>
<organism evidence="10">
    <name type="scientific">Soboliphyme baturini</name>
    <dbReference type="NCBI Taxonomy" id="241478"/>
    <lineage>
        <taxon>Eukaryota</taxon>
        <taxon>Metazoa</taxon>
        <taxon>Ecdysozoa</taxon>
        <taxon>Nematoda</taxon>
        <taxon>Enoplea</taxon>
        <taxon>Dorylaimia</taxon>
        <taxon>Dioctophymatida</taxon>
        <taxon>Dioctophymatoidea</taxon>
        <taxon>Soboliphymatidae</taxon>
        <taxon>Soboliphyme</taxon>
    </lineage>
</organism>
<reference evidence="10" key="1">
    <citation type="submission" date="2016-06" db="UniProtKB">
        <authorList>
            <consortium name="WormBaseParasite"/>
        </authorList>
    </citation>
    <scope>IDENTIFICATION</scope>
</reference>
<protein>
    <submittedName>
        <fullName evidence="10">RNA-binding protein 28</fullName>
    </submittedName>
</protein>
<evidence type="ECO:0000256" key="4">
    <source>
        <dbReference type="ARBA" id="ARBA00023242"/>
    </source>
</evidence>
<dbReference type="PROSITE" id="PS50102">
    <property type="entry name" value="RRM"/>
    <property type="match status" value="3"/>
</dbReference>
<keyword evidence="3 5" id="KW-0694">RNA-binding</keyword>
<evidence type="ECO:0000256" key="2">
    <source>
        <dbReference type="ARBA" id="ARBA00022737"/>
    </source>
</evidence>
<dbReference type="Pfam" id="PF00076">
    <property type="entry name" value="RRM_1"/>
    <property type="match status" value="3"/>
</dbReference>
<gene>
    <name evidence="8" type="ORF">SBAD_LOCUS2169</name>
</gene>
<sequence>MFQCTENDLLQAFSPFGPIQEYKLPQKDGHCSGFAFVQYRRFPDAYKALKSMNATTLLNRTIALDWAVPKDQYMTSVMESKAKEKIADSATDNNVVVEKPEKRLDRGKKSKDAQQTEYVAKKAGNADDETLSQRKRRTMKNNSFPQQSQHASDMTRDFDQLSSSSEGSVSQTKPPEVPRRTGDDPGIREGRTLFVRNLPFETTDEEFGEYFSRFGPLKYAVTCKYPNTDHSKGTGFVQFLNKDSVEKCLQAANTSEGTGIYIKSQLISVCHAVSRDQATKIVRERGDEKHKPKDKRNLHLFKAGLISQNEATASDMSKHDISLRMKIQRTNKEKIKNLHIFVSPTRICVHNLPLGLSDVQLRKLCFAAVSERSCRITECRIMRDMTMLNKDKIGKSRGFAFVTFTDHEHAMKCLKQLNNNPETFSYEKRPIIEFSLENKAALNLKQRRLEHSRAYTVKARKLKEKEK</sequence>
<dbReference type="InterPro" id="IPR000504">
    <property type="entry name" value="RRM_dom"/>
</dbReference>
<dbReference type="OrthoDB" id="3945418at2759"/>
<accession>A0A183IEX6</accession>
<dbReference type="InterPro" id="IPR035979">
    <property type="entry name" value="RBD_domain_sf"/>
</dbReference>
<dbReference type="Gene3D" id="3.30.70.330">
    <property type="match status" value="3"/>
</dbReference>
<dbReference type="InterPro" id="IPR012677">
    <property type="entry name" value="Nucleotide-bd_a/b_plait_sf"/>
</dbReference>
<dbReference type="WBParaSite" id="SBAD_0000227301-mRNA-1">
    <property type="protein sequence ID" value="SBAD_0000227301-mRNA-1"/>
    <property type="gene ID" value="SBAD_0000227301"/>
</dbReference>
<name>A0A183IEX6_9BILA</name>
<dbReference type="PANTHER" id="PTHR48039">
    <property type="entry name" value="RNA-BINDING MOTIF PROTEIN 14B"/>
    <property type="match status" value="1"/>
</dbReference>
<dbReference type="SUPFAM" id="SSF54928">
    <property type="entry name" value="RNA-binding domain, RBD"/>
    <property type="match status" value="2"/>
</dbReference>
<dbReference type="CDD" id="cd12415">
    <property type="entry name" value="RRM3_RBM28_like"/>
    <property type="match status" value="1"/>
</dbReference>
<dbReference type="SMART" id="SM00360">
    <property type="entry name" value="RRM"/>
    <property type="match status" value="3"/>
</dbReference>
<comment type="subcellular location">
    <subcellularLocation>
        <location evidence="1">Nucleus</location>
    </subcellularLocation>
</comment>
<evidence type="ECO:0000313" key="10">
    <source>
        <dbReference type="WBParaSite" id="SBAD_0000227301-mRNA-1"/>
    </source>
</evidence>
<feature type="domain" description="RRM" evidence="7">
    <location>
        <begin position="345"/>
        <end position="437"/>
    </location>
</feature>
<evidence type="ECO:0000313" key="8">
    <source>
        <dbReference type="EMBL" id="VDO96763.1"/>
    </source>
</evidence>
<evidence type="ECO:0000256" key="5">
    <source>
        <dbReference type="PROSITE-ProRule" id="PRU00176"/>
    </source>
</evidence>
<evidence type="ECO:0000313" key="9">
    <source>
        <dbReference type="Proteomes" id="UP000270296"/>
    </source>
</evidence>
<keyword evidence="4" id="KW-0539">Nucleus</keyword>
<reference evidence="8 9" key="2">
    <citation type="submission" date="2018-11" db="EMBL/GenBank/DDBJ databases">
        <authorList>
            <consortium name="Pathogen Informatics"/>
        </authorList>
    </citation>
    <scope>NUCLEOTIDE SEQUENCE [LARGE SCALE GENOMIC DNA]</scope>
</reference>
<keyword evidence="2" id="KW-0677">Repeat</keyword>
<dbReference type="PANTHER" id="PTHR48039:SF5">
    <property type="entry name" value="RNA-BINDING PROTEIN 28"/>
    <property type="match status" value="1"/>
</dbReference>